<feature type="region of interest" description="Disordered" evidence="4">
    <location>
        <begin position="1"/>
        <end position="24"/>
    </location>
</feature>
<keyword evidence="2" id="KW-0539">Nucleus</keyword>
<dbReference type="Gene3D" id="1.20.5.170">
    <property type="match status" value="1"/>
</dbReference>
<organism evidence="5 6">
    <name type="scientific">Basidiobolus meristosporus CBS 931.73</name>
    <dbReference type="NCBI Taxonomy" id="1314790"/>
    <lineage>
        <taxon>Eukaryota</taxon>
        <taxon>Fungi</taxon>
        <taxon>Fungi incertae sedis</taxon>
        <taxon>Zoopagomycota</taxon>
        <taxon>Entomophthoromycotina</taxon>
        <taxon>Basidiobolomycetes</taxon>
        <taxon>Basidiobolales</taxon>
        <taxon>Basidiobolaceae</taxon>
        <taxon>Basidiobolus</taxon>
    </lineage>
</organism>
<keyword evidence="3" id="KW-0175">Coiled coil</keyword>
<evidence type="ECO:0000256" key="1">
    <source>
        <dbReference type="ARBA" id="ARBA00004123"/>
    </source>
</evidence>
<dbReference type="Proteomes" id="UP000193498">
    <property type="component" value="Unassembled WGS sequence"/>
</dbReference>
<comment type="caution">
    <text evidence="5">The sequence shown here is derived from an EMBL/GenBank/DDBJ whole genome shotgun (WGS) entry which is preliminary data.</text>
</comment>
<dbReference type="CDD" id="cd14688">
    <property type="entry name" value="bZIP_YAP"/>
    <property type="match status" value="1"/>
</dbReference>
<dbReference type="GO" id="GO:0090575">
    <property type="term" value="C:RNA polymerase II transcription regulator complex"/>
    <property type="evidence" value="ECO:0007669"/>
    <property type="project" value="TreeGrafter"/>
</dbReference>
<dbReference type="AlphaFoldDB" id="A0A1Y1XVS1"/>
<evidence type="ECO:0000313" key="5">
    <source>
        <dbReference type="EMBL" id="ORX89384.1"/>
    </source>
</evidence>
<keyword evidence="6" id="KW-1185">Reference proteome</keyword>
<name>A0A1Y1XVS1_9FUNG</name>
<feature type="coiled-coil region" evidence="3">
    <location>
        <begin position="50"/>
        <end position="84"/>
    </location>
</feature>
<dbReference type="InterPro" id="IPR050936">
    <property type="entry name" value="AP-1-like"/>
</dbReference>
<dbReference type="PANTHER" id="PTHR40621">
    <property type="entry name" value="TRANSCRIPTION FACTOR KAPC-RELATED"/>
    <property type="match status" value="1"/>
</dbReference>
<evidence type="ECO:0000256" key="4">
    <source>
        <dbReference type="SAM" id="MobiDB-lite"/>
    </source>
</evidence>
<dbReference type="InParanoid" id="A0A1Y1XVS1"/>
<reference evidence="5 6" key="1">
    <citation type="submission" date="2016-07" db="EMBL/GenBank/DDBJ databases">
        <title>Pervasive Adenine N6-methylation of Active Genes in Fungi.</title>
        <authorList>
            <consortium name="DOE Joint Genome Institute"/>
            <person name="Mondo S.J."/>
            <person name="Dannebaum R.O."/>
            <person name="Kuo R.C."/>
            <person name="Labutti K."/>
            <person name="Haridas S."/>
            <person name="Kuo A."/>
            <person name="Salamov A."/>
            <person name="Ahrendt S.R."/>
            <person name="Lipzen A."/>
            <person name="Sullivan W."/>
            <person name="Andreopoulos W.B."/>
            <person name="Clum A."/>
            <person name="Lindquist E."/>
            <person name="Daum C."/>
            <person name="Ramamoorthy G.K."/>
            <person name="Gryganskyi A."/>
            <person name="Culley D."/>
            <person name="Magnuson J.K."/>
            <person name="James T.Y."/>
            <person name="O'Malley M.A."/>
            <person name="Stajich J.E."/>
            <person name="Spatafora J.W."/>
            <person name="Visel A."/>
            <person name="Grigoriev I.V."/>
        </authorList>
    </citation>
    <scope>NUCLEOTIDE SEQUENCE [LARGE SCALE GENOMIC DNA]</scope>
    <source>
        <strain evidence="5 6">CBS 931.73</strain>
    </source>
</reference>
<gene>
    <name evidence="5" type="ORF">K493DRAFT_358197</name>
</gene>
<evidence type="ECO:0000256" key="3">
    <source>
        <dbReference type="SAM" id="Coils"/>
    </source>
</evidence>
<accession>A0A1Y1XVS1</accession>
<dbReference type="EMBL" id="MCFE01000449">
    <property type="protein sequence ID" value="ORX89384.1"/>
    <property type="molecule type" value="Genomic_DNA"/>
</dbReference>
<dbReference type="OrthoDB" id="2552152at2759"/>
<dbReference type="PANTHER" id="PTHR40621:SF6">
    <property type="entry name" value="AP-1-LIKE TRANSCRIPTION FACTOR YAP1-RELATED"/>
    <property type="match status" value="1"/>
</dbReference>
<evidence type="ECO:0000313" key="6">
    <source>
        <dbReference type="Proteomes" id="UP000193498"/>
    </source>
</evidence>
<dbReference type="GO" id="GO:0000976">
    <property type="term" value="F:transcription cis-regulatory region binding"/>
    <property type="evidence" value="ECO:0007669"/>
    <property type="project" value="InterPro"/>
</dbReference>
<comment type="subcellular location">
    <subcellularLocation>
        <location evidence="1">Nucleus</location>
    </subcellularLocation>
</comment>
<evidence type="ECO:0008006" key="7">
    <source>
        <dbReference type="Google" id="ProtNLM"/>
    </source>
</evidence>
<evidence type="ECO:0000256" key="2">
    <source>
        <dbReference type="ARBA" id="ARBA00023242"/>
    </source>
</evidence>
<proteinExistence type="predicted"/>
<protein>
    <recommendedName>
        <fullName evidence="7">BZIP domain-containing protein</fullName>
    </recommendedName>
</protein>
<dbReference type="GO" id="GO:0001228">
    <property type="term" value="F:DNA-binding transcription activator activity, RNA polymerase II-specific"/>
    <property type="evidence" value="ECO:0007669"/>
    <property type="project" value="TreeGrafter"/>
</dbReference>
<sequence>MNKRGRKRDPSLPPSKAREAQRAFRERKAQYVKALEEKALVSDIERTQQLAKFQEIARKLSEENAQLKNLVLRLQRENQQLRQGQRPFLPTPTSYEPFQPIAPSRRLENKQTSSTALQSEQGEVITVAREQPASNDQSRRVSEAVAKFCCSRTRSDHRAEKFCQAIATFACQDVERRERSLESMLGVFQKNEFGEIVLSNEVEPLEKLRNPGRIAPAAVSGVDTEMETQESQCCAGLFDCNESSTEEQESRCCAGLAEYDDAGQVADDREQRGTKHITCEAAWALFSKFPHLNDIDKLVNWFRYNTKYTSLGPVLEEASVVNALLQLSQEASFG</sequence>